<reference evidence="1 2" key="2">
    <citation type="submission" date="2014-03" db="EMBL/GenBank/DDBJ databases">
        <title>The Genome Sequence of Anncaliia algerae insect isolate PRA339.</title>
        <authorList>
            <consortium name="The Broad Institute Genome Sequencing Platform"/>
            <consortium name="The Broad Institute Genome Sequencing Center for Infectious Disease"/>
            <person name="Cuomo C."/>
            <person name="Becnel J."/>
            <person name="Sanscrainte N."/>
            <person name="Walker B."/>
            <person name="Young S.K."/>
            <person name="Zeng Q."/>
            <person name="Gargeya S."/>
            <person name="Fitzgerald M."/>
            <person name="Haas B."/>
            <person name="Abouelleil A."/>
            <person name="Alvarado L."/>
            <person name="Arachchi H.M."/>
            <person name="Berlin A.M."/>
            <person name="Chapman S.B."/>
            <person name="Dewar J."/>
            <person name="Goldberg J."/>
            <person name="Griggs A."/>
            <person name="Gujja S."/>
            <person name="Hansen M."/>
            <person name="Howarth C."/>
            <person name="Imamovic A."/>
            <person name="Larimer J."/>
            <person name="McCowan C."/>
            <person name="Murphy C."/>
            <person name="Neiman D."/>
            <person name="Pearson M."/>
            <person name="Priest M."/>
            <person name="Roberts A."/>
            <person name="Saif S."/>
            <person name="Shea T."/>
            <person name="Sisk P."/>
            <person name="Sykes S."/>
            <person name="Wortman J."/>
            <person name="Nusbaum C."/>
            <person name="Birren B."/>
        </authorList>
    </citation>
    <scope>NUCLEOTIDE SEQUENCE [LARGE SCALE GENOMIC DNA]</scope>
    <source>
        <strain evidence="1 2">PRA339</strain>
    </source>
</reference>
<name>A0A059EW52_9MICR</name>
<dbReference type="Proteomes" id="UP000030655">
    <property type="component" value="Unassembled WGS sequence"/>
</dbReference>
<feature type="non-terminal residue" evidence="1">
    <location>
        <position position="170"/>
    </location>
</feature>
<dbReference type="OrthoDB" id="10381358at2759"/>
<dbReference type="EMBL" id="KK365355">
    <property type="protein sequence ID" value="KCZ79130.1"/>
    <property type="molecule type" value="Genomic_DNA"/>
</dbReference>
<sequence>MYFIYYLSNVCATAEIVSKWTTGYSRDIPEKYFIGFDYFKTYYCLLKSLVDDKDHRFSNFITLNSSEKFKHLKDFMNESYTEGEIKTVIHILKSLVRIVTRFECLIKREIITKEQSTIHISSIIKLNQKYSKYLQENPELAKALASLGSDLEKIYNDDDNDSCSLILQLF</sequence>
<dbReference type="VEuPathDB" id="MicrosporidiaDB:H312_03483"/>
<dbReference type="HOGENOM" id="CLU_109865_0_0_1"/>
<evidence type="ECO:0000313" key="2">
    <source>
        <dbReference type="Proteomes" id="UP000030655"/>
    </source>
</evidence>
<dbReference type="AlphaFoldDB" id="A0A059EW52"/>
<organism evidence="1 2">
    <name type="scientific">Anncaliia algerae PRA339</name>
    <dbReference type="NCBI Taxonomy" id="1288291"/>
    <lineage>
        <taxon>Eukaryota</taxon>
        <taxon>Fungi</taxon>
        <taxon>Fungi incertae sedis</taxon>
        <taxon>Microsporidia</taxon>
        <taxon>Tubulinosematoidea</taxon>
        <taxon>Tubulinosematidae</taxon>
        <taxon>Anncaliia</taxon>
    </lineage>
</organism>
<accession>A0A059EW52</accession>
<proteinExistence type="predicted"/>
<gene>
    <name evidence="1" type="ORF">H312_03483</name>
</gene>
<keyword evidence="2" id="KW-1185">Reference proteome</keyword>
<reference evidence="2" key="1">
    <citation type="submission" date="2013-02" db="EMBL/GenBank/DDBJ databases">
        <authorList>
            <consortium name="The Broad Institute Genome Sequencing Platform"/>
            <person name="Cuomo C."/>
            <person name="Becnel J."/>
            <person name="Sanscrainte N."/>
            <person name="Walker B."/>
            <person name="Young S.K."/>
            <person name="Zeng Q."/>
            <person name="Gargeya S."/>
            <person name="Fitzgerald M."/>
            <person name="Haas B."/>
            <person name="Abouelleil A."/>
            <person name="Alvarado L."/>
            <person name="Arachchi H.M."/>
            <person name="Berlin A.M."/>
            <person name="Chapman S.B."/>
            <person name="Dewar J."/>
            <person name="Goldberg J."/>
            <person name="Griggs A."/>
            <person name="Gujja S."/>
            <person name="Hansen M."/>
            <person name="Howarth C."/>
            <person name="Imamovic A."/>
            <person name="Larimer J."/>
            <person name="McCowan C."/>
            <person name="Murphy C."/>
            <person name="Neiman D."/>
            <person name="Pearson M."/>
            <person name="Priest M."/>
            <person name="Roberts A."/>
            <person name="Saif S."/>
            <person name="Shea T."/>
            <person name="Sisk P."/>
            <person name="Sykes S."/>
            <person name="Wortman J."/>
            <person name="Nusbaum C."/>
            <person name="Birren B."/>
        </authorList>
    </citation>
    <scope>NUCLEOTIDE SEQUENCE [LARGE SCALE GENOMIC DNA]</scope>
    <source>
        <strain evidence="2">PRA339</strain>
    </source>
</reference>
<evidence type="ECO:0000313" key="1">
    <source>
        <dbReference type="EMBL" id="KCZ79130.1"/>
    </source>
</evidence>
<protein>
    <submittedName>
        <fullName evidence="1">Uncharacterized protein</fullName>
    </submittedName>
</protein>